<feature type="region of interest" description="Disordered" evidence="1">
    <location>
        <begin position="323"/>
        <end position="366"/>
    </location>
</feature>
<feature type="compositionally biased region" description="Basic residues" evidence="1">
    <location>
        <begin position="329"/>
        <end position="341"/>
    </location>
</feature>
<accession>A0A1I5LI37</accession>
<dbReference type="Proteomes" id="UP000199137">
    <property type="component" value="Unassembled WGS sequence"/>
</dbReference>
<gene>
    <name evidence="2" type="ORF">SAMN05421854_103598</name>
</gene>
<protein>
    <submittedName>
        <fullName evidence="2">Uncharacterized protein</fullName>
    </submittedName>
</protein>
<feature type="region of interest" description="Disordered" evidence="1">
    <location>
        <begin position="84"/>
        <end position="106"/>
    </location>
</feature>
<dbReference type="AlphaFoldDB" id="A0A1I5LI37"/>
<name>A0A1I5LI37_9PSEU</name>
<sequence>MLPGSPGGARQGSLVLEFGDIAHQVGICKFCFAGLVALSRELPPCLPGLCHPGDSCGRRLMRLRCSAETALLRFVFPRVRRLAPDSAGGSHQDRSGPKRPRAGFSRPVPEVKRSAELVTGIMSLLAAFRRSRNIFVFSGFPGSRPRGQEGADACSGLFPDSRNAAMSDALFAQDAVAIRARADDVTCARLVAASRGSRCFRCAPGGIVAVTAPRTPERPPLLLGILPAGRAPRRGRVARPSAFVPAGGALAASIDNVPAEPSGEPRFPTFARPIRRPCAGPSAGSGKPLPGQLRGRPGQADVSTRPGELPGVLAACPFLTPRAASQAARRTRRGHAHRRRSVPAGRIAPPRCSGSSTSTARLSEPI</sequence>
<dbReference type="EMBL" id="FOWC01000003">
    <property type="protein sequence ID" value="SFO97029.1"/>
    <property type="molecule type" value="Genomic_DNA"/>
</dbReference>
<organism evidence="2 3">
    <name type="scientific">Amycolatopsis rubida</name>
    <dbReference type="NCBI Taxonomy" id="112413"/>
    <lineage>
        <taxon>Bacteria</taxon>
        <taxon>Bacillati</taxon>
        <taxon>Actinomycetota</taxon>
        <taxon>Actinomycetes</taxon>
        <taxon>Pseudonocardiales</taxon>
        <taxon>Pseudonocardiaceae</taxon>
        <taxon>Amycolatopsis</taxon>
    </lineage>
</organism>
<evidence type="ECO:0000313" key="2">
    <source>
        <dbReference type="EMBL" id="SFO97029.1"/>
    </source>
</evidence>
<feature type="region of interest" description="Disordered" evidence="1">
    <location>
        <begin position="255"/>
        <end position="307"/>
    </location>
</feature>
<feature type="compositionally biased region" description="Polar residues" evidence="1">
    <location>
        <begin position="353"/>
        <end position="366"/>
    </location>
</feature>
<proteinExistence type="predicted"/>
<evidence type="ECO:0000256" key="1">
    <source>
        <dbReference type="SAM" id="MobiDB-lite"/>
    </source>
</evidence>
<reference evidence="2 3" key="1">
    <citation type="submission" date="2016-10" db="EMBL/GenBank/DDBJ databases">
        <authorList>
            <person name="de Groot N.N."/>
        </authorList>
    </citation>
    <scope>NUCLEOTIDE SEQUENCE [LARGE SCALE GENOMIC DNA]</scope>
    <source>
        <strain evidence="2 3">DSM 44637</strain>
    </source>
</reference>
<evidence type="ECO:0000313" key="3">
    <source>
        <dbReference type="Proteomes" id="UP000199137"/>
    </source>
</evidence>